<organism evidence="1 2">
    <name type="scientific">Roseivirga misakiensis</name>
    <dbReference type="NCBI Taxonomy" id="1563681"/>
    <lineage>
        <taxon>Bacteria</taxon>
        <taxon>Pseudomonadati</taxon>
        <taxon>Bacteroidota</taxon>
        <taxon>Cytophagia</taxon>
        <taxon>Cytophagales</taxon>
        <taxon>Roseivirgaceae</taxon>
        <taxon>Roseivirga</taxon>
    </lineage>
</organism>
<reference evidence="1 2" key="1">
    <citation type="submission" date="2016-08" db="EMBL/GenBank/DDBJ databases">
        <title>Draft genome of Fabibacter sp. strain SK-8.</title>
        <authorList>
            <person name="Wong S.-K."/>
            <person name="Hamasaki K."/>
            <person name="Yoshizawa S."/>
        </authorList>
    </citation>
    <scope>NUCLEOTIDE SEQUENCE [LARGE SCALE GENOMIC DNA]</scope>
    <source>
        <strain evidence="1 2">SK-8</strain>
    </source>
</reference>
<evidence type="ECO:0000313" key="1">
    <source>
        <dbReference type="EMBL" id="OEJ99893.1"/>
    </source>
</evidence>
<dbReference type="RefSeq" id="WP_069835356.1">
    <property type="nucleotide sequence ID" value="NZ_MDGQ01000005.1"/>
</dbReference>
<protein>
    <submittedName>
        <fullName evidence="1">Uncharacterized protein</fullName>
    </submittedName>
</protein>
<evidence type="ECO:0000313" key="2">
    <source>
        <dbReference type="Proteomes" id="UP000095552"/>
    </source>
</evidence>
<dbReference type="InterPro" id="IPR027268">
    <property type="entry name" value="Peptidase_M4/M1_CTD_sf"/>
</dbReference>
<sequence length="412" mass="47752">MKKLPIFFLIILSISACSKSENVSEKDIAIISKVKNAVNENDYSIIQPLLTHNFTLSGMDPNTSYTSLYAYLNFKSSAKITEISIKRVEQFNDSINSLKGRIHFKDYKSEKFELRYNPNENDGKITYISTIRPHKFSLTTRATYNSNLIFGNDRAKNINNLSVLDYSQADSFMGAGYQIYYDQELEDEAKFALNQFNQLIDFLSYRFKLQEIEKQSLYLTEVNSSNTIVVGTDRYIPWTFPMYESDSVNMDKLSKKIGNTFSHEIVEETLVHSYKLRGYKYRWFNDGVSEYMAYHYCMVSVPDEGIRYFFDNRLAKASEFKQDGNLLDWRGNGPIESVDQGKLYGDRFIYNNDVGQYGRAFKYFKDTFENREALFLKLLTDIKLESSMTPEKLLDMLSAATGTNAIDEISKY</sequence>
<dbReference type="Proteomes" id="UP000095552">
    <property type="component" value="Unassembled WGS sequence"/>
</dbReference>
<accession>A0A1E5SLC3</accession>
<proteinExistence type="predicted"/>
<dbReference type="AlphaFoldDB" id="A0A1E5SLC3"/>
<name>A0A1E5SLC3_9BACT</name>
<dbReference type="PROSITE" id="PS51257">
    <property type="entry name" value="PROKAR_LIPOPROTEIN"/>
    <property type="match status" value="1"/>
</dbReference>
<dbReference type="EMBL" id="MDGQ01000005">
    <property type="protein sequence ID" value="OEJ99893.1"/>
    <property type="molecule type" value="Genomic_DNA"/>
</dbReference>
<dbReference type="Gene3D" id="1.10.390.10">
    <property type="entry name" value="Neutral Protease Domain 2"/>
    <property type="match status" value="1"/>
</dbReference>
<dbReference type="OrthoDB" id="1491089at2"/>
<keyword evidence="2" id="KW-1185">Reference proteome</keyword>
<comment type="caution">
    <text evidence="1">The sequence shown here is derived from an EMBL/GenBank/DDBJ whole genome shotgun (WGS) entry which is preliminary data.</text>
</comment>
<gene>
    <name evidence="1" type="ORF">BFP71_10115</name>
</gene>